<dbReference type="PANTHER" id="PTHR24025">
    <property type="entry name" value="DESMOGLEIN FAMILY MEMBER"/>
    <property type="match status" value="1"/>
</dbReference>
<dbReference type="Proteomes" id="UP001165289">
    <property type="component" value="Unassembled WGS sequence"/>
</dbReference>
<evidence type="ECO:0000259" key="10">
    <source>
        <dbReference type="PROSITE" id="PS50268"/>
    </source>
</evidence>
<keyword evidence="4 8" id="KW-0106">Calcium</keyword>
<reference evidence="11 12" key="1">
    <citation type="journal article" date="2023" name="BMC Biol.">
        <title>The compact genome of the sponge Oopsacas minuta (Hexactinellida) is lacking key metazoan core genes.</title>
        <authorList>
            <person name="Santini S."/>
            <person name="Schenkelaars Q."/>
            <person name="Jourda C."/>
            <person name="Duchesne M."/>
            <person name="Belahbib H."/>
            <person name="Rocher C."/>
            <person name="Selva M."/>
            <person name="Riesgo A."/>
            <person name="Vervoort M."/>
            <person name="Leys S.P."/>
            <person name="Kodjabachian L."/>
            <person name="Le Bivic A."/>
            <person name="Borchiellini C."/>
            <person name="Claverie J.M."/>
            <person name="Renard E."/>
        </authorList>
    </citation>
    <scope>NUCLEOTIDE SEQUENCE [LARGE SCALE GENOMIC DNA]</scope>
    <source>
        <strain evidence="11">SPO-2</strain>
    </source>
</reference>
<dbReference type="Gene3D" id="2.60.120.200">
    <property type="match status" value="1"/>
</dbReference>
<dbReference type="PRINTS" id="PR00205">
    <property type="entry name" value="CADHERIN"/>
</dbReference>
<protein>
    <submittedName>
        <fullName evidence="11">Lefftyrin</fullName>
    </submittedName>
</protein>
<dbReference type="PROSITE" id="PS50268">
    <property type="entry name" value="CADHERIN_2"/>
    <property type="match status" value="14"/>
</dbReference>
<keyword evidence="2 9" id="KW-0812">Transmembrane</keyword>
<gene>
    <name evidence="11" type="ORF">LOD99_13628</name>
</gene>
<evidence type="ECO:0000313" key="12">
    <source>
        <dbReference type="Proteomes" id="UP001165289"/>
    </source>
</evidence>
<keyword evidence="12" id="KW-1185">Reference proteome</keyword>
<dbReference type="FunFam" id="2.60.40.60:FF:000020">
    <property type="entry name" value="Dachsous cadherin-related 1b"/>
    <property type="match status" value="1"/>
</dbReference>
<feature type="transmembrane region" description="Helical" evidence="9">
    <location>
        <begin position="12"/>
        <end position="32"/>
    </location>
</feature>
<dbReference type="InterPro" id="IPR020894">
    <property type="entry name" value="Cadherin_CS"/>
</dbReference>
<evidence type="ECO:0000313" key="11">
    <source>
        <dbReference type="EMBL" id="KAI6660904.1"/>
    </source>
</evidence>
<feature type="domain" description="Cadherin" evidence="10">
    <location>
        <begin position="341"/>
        <end position="446"/>
    </location>
</feature>
<proteinExistence type="predicted"/>
<keyword evidence="3" id="KW-0677">Repeat</keyword>
<feature type="domain" description="Cadherin" evidence="10">
    <location>
        <begin position="465"/>
        <end position="553"/>
    </location>
</feature>
<feature type="domain" description="Cadherin" evidence="10">
    <location>
        <begin position="3164"/>
        <end position="3244"/>
    </location>
</feature>
<feature type="domain" description="Cadherin" evidence="10">
    <location>
        <begin position="1390"/>
        <end position="1499"/>
    </location>
</feature>
<dbReference type="InterPro" id="IPR013320">
    <property type="entry name" value="ConA-like_dom_sf"/>
</dbReference>
<evidence type="ECO:0000256" key="8">
    <source>
        <dbReference type="PROSITE-ProRule" id="PRU00043"/>
    </source>
</evidence>
<evidence type="ECO:0000256" key="5">
    <source>
        <dbReference type="ARBA" id="ARBA00022889"/>
    </source>
</evidence>
<feature type="domain" description="Cadherin" evidence="10">
    <location>
        <begin position="3245"/>
        <end position="3373"/>
    </location>
</feature>
<dbReference type="EMBL" id="JAKMXF010000022">
    <property type="protein sequence ID" value="KAI6660904.1"/>
    <property type="molecule type" value="Genomic_DNA"/>
</dbReference>
<feature type="domain" description="Cadherin" evidence="10">
    <location>
        <begin position="2915"/>
        <end position="3017"/>
    </location>
</feature>
<dbReference type="GO" id="GO:0007156">
    <property type="term" value="P:homophilic cell adhesion via plasma membrane adhesion molecules"/>
    <property type="evidence" value="ECO:0007669"/>
    <property type="project" value="InterPro"/>
</dbReference>
<dbReference type="GO" id="GO:0005886">
    <property type="term" value="C:plasma membrane"/>
    <property type="evidence" value="ECO:0007669"/>
    <property type="project" value="InterPro"/>
</dbReference>
<accession>A0AAV7KL58</accession>
<comment type="caution">
    <text evidence="11">The sequence shown here is derived from an EMBL/GenBank/DDBJ whole genome shotgun (WGS) entry which is preliminary data.</text>
</comment>
<evidence type="ECO:0000256" key="2">
    <source>
        <dbReference type="ARBA" id="ARBA00022692"/>
    </source>
</evidence>
<dbReference type="Pfam" id="PF00028">
    <property type="entry name" value="Cadherin"/>
    <property type="match status" value="6"/>
</dbReference>
<feature type="domain" description="Cadherin" evidence="10">
    <location>
        <begin position="3020"/>
        <end position="3133"/>
    </location>
</feature>
<feature type="domain" description="Cadherin" evidence="10">
    <location>
        <begin position="1508"/>
        <end position="1599"/>
    </location>
</feature>
<evidence type="ECO:0000256" key="3">
    <source>
        <dbReference type="ARBA" id="ARBA00022737"/>
    </source>
</evidence>
<evidence type="ECO:0000256" key="7">
    <source>
        <dbReference type="ARBA" id="ARBA00023136"/>
    </source>
</evidence>
<dbReference type="Gene3D" id="2.60.40.60">
    <property type="entry name" value="Cadherins"/>
    <property type="match status" value="16"/>
</dbReference>
<dbReference type="GO" id="GO:0005911">
    <property type="term" value="C:cell-cell junction"/>
    <property type="evidence" value="ECO:0007669"/>
    <property type="project" value="TreeGrafter"/>
</dbReference>
<keyword evidence="6 9" id="KW-1133">Transmembrane helix</keyword>
<evidence type="ECO:0000256" key="9">
    <source>
        <dbReference type="SAM" id="Phobius"/>
    </source>
</evidence>
<dbReference type="SMART" id="SM00112">
    <property type="entry name" value="CA"/>
    <property type="match status" value="16"/>
</dbReference>
<evidence type="ECO:0000256" key="1">
    <source>
        <dbReference type="ARBA" id="ARBA00004370"/>
    </source>
</evidence>
<dbReference type="InterPro" id="IPR050971">
    <property type="entry name" value="Cadherin-domain_protein"/>
</dbReference>
<dbReference type="PROSITE" id="PS00232">
    <property type="entry name" value="CADHERIN_1"/>
    <property type="match status" value="7"/>
</dbReference>
<dbReference type="CDD" id="cd11304">
    <property type="entry name" value="Cadherin_repeat"/>
    <property type="match status" value="14"/>
</dbReference>
<feature type="domain" description="Cadherin" evidence="10">
    <location>
        <begin position="1604"/>
        <end position="1711"/>
    </location>
</feature>
<feature type="domain" description="Cadherin" evidence="10">
    <location>
        <begin position="2699"/>
        <end position="2794"/>
    </location>
</feature>
<dbReference type="GO" id="GO:0005509">
    <property type="term" value="F:calcium ion binding"/>
    <property type="evidence" value="ECO:0007669"/>
    <property type="project" value="UniProtKB-UniRule"/>
</dbReference>
<organism evidence="11 12">
    <name type="scientific">Oopsacas minuta</name>
    <dbReference type="NCBI Taxonomy" id="111878"/>
    <lineage>
        <taxon>Eukaryota</taxon>
        <taxon>Metazoa</taxon>
        <taxon>Porifera</taxon>
        <taxon>Hexactinellida</taxon>
        <taxon>Hexasterophora</taxon>
        <taxon>Lyssacinosida</taxon>
        <taxon>Leucopsacidae</taxon>
        <taxon>Oopsacas</taxon>
    </lineage>
</organism>
<dbReference type="InterPro" id="IPR002126">
    <property type="entry name" value="Cadherin-like_dom"/>
</dbReference>
<keyword evidence="7 9" id="KW-0472">Membrane</keyword>
<evidence type="ECO:0000256" key="4">
    <source>
        <dbReference type="ARBA" id="ARBA00022837"/>
    </source>
</evidence>
<sequence length="4898" mass="541075">MFVFGGRSSHLHIKLLMYVTMFLIILFCSPLVQSQTCNDITLEFTGVGAGGYSHSTTFPEDGDPVKIVPDNVIFTSTTNILSIQIVLGIFRFSGTVPDSEKIFIPTNDSFTQFVINYGEIPNTLYIRAVDTQGLPAGEYIAPLQEIEFILYGEPQPQENRFTIFAIFAASTIPCFIDSTSAGTLIFLDLINDPPELNLFGDFTETRQEFVFTIGRDTSIPFYIPPVELFDHDSEFICNLTVLLTNRTSMNEVLVTSSSLPFTNATLSSSSYQLVLDFSPSGMSFSVLEDAIESLTYENTDNPSVIGERYIYTSVSDCFAYSALYISTILVVFPNDNTPLFDSPSYTFSILENSAAQTPVGSVIATDGDDPTSPQGQIEYSLIGFETQFSINTETGLIRSNLVLDREAKPDYLLTVVVTDKPPFLPKSSTVSVTVLVGDENDNHPQIILSTLLIVVPEDTVVSGGGVVIGTIRATDNDDPNTVNSQIVFSSLDNTDPFVINIDGSVTLTSPLDFENQTNYEFTVTATDGGVNQRSVTDMLTIQVLNTNDECPVFIHDDGIGGSIRYTQEGSVIIAGDDITLSDPDDDVIAGVTIQMLSDDDPPRSYPVDAAYCRYGSTTDPEFCLPSSSNKIELLTLPTLLRSYTGSNPGSSSFASDREYQTISSDHYLELTDITTLSPPENPLTDNFTFTTWIYIEDTTTDYEYLFSINSGLNRYLAFTIAKSNRFEVYYRGTNTLVSVSRQIVRVNFNLDPPFLKDTWHFISVTMLYPNIDVSINCKQISPFRVVYFDTSNNKMIDNDNLVMPFPFANFSNSAVTAYIFTRQSKSQYTTQGREILPTFHRRILTFEEVCCLASCGHLFDATVPGGVTKSFDGVTRTLTLSGEASLSEYHDIVKSLTYSNLNLDPDSDETVRFQAYDSVCLGPSLDVPLVIDVSNFNPPILFLNGSEQQNISIEFRETPVLPREAIPITTPDSIITDLDTIAPRINNITVSLIGAVDLTEQIIFSDVLSHPSTIVANRDSLTEITLVALATPTVAHFLAILNDIRYSNDEQEPFPAQRIVEFRTSDDRFTSLSITTIDVIEVNDIPVLFLSSAMVTDTVLASYTQGALPVLFIFGASIVDIDSNIVNAVITIQTFDSGEEIISVSQREADDNGITFSTTTNVGGTGTFSVLTLEGNTTPDSFARVLQTVSYIHTGRGTGSSDDPRDVEIYVTDSRGGVSKARLASITLFVKTLIKYFLNYPTDTNLFNTTFCEDGPDVPIVGNVLFSISESIPTNIIELRVRINEPIIDDDDLLIDRVPADKIIIANSQLSLEINTAQKFIIVSGIASQIPYQNLSQLMSYHNPENPIGEPEVLERLIEWSVSDTDPDTIYFGITRVSILLKNDNPPTITNIETSIPVLENITVPSLIYVLTGSDLDTGIDGEFYFLLQKIDSVNKFNLQSTGELYVLESLDYETQTTHSIIVTIMDNGTTQCDGPGPLQTNYSITIAVQDINDNPPIFNSPLFAEFEESRTGYVVTPNVTDADSGVNAIFTLTIASGNTVVFTIVNGLDIHVLMELDYETQTNYTLQLEAVDQGYPSLTSLTNYIIQVINVNDVPPVFIQPPLSATLVVSVSENTLQQDIFILEAFDGDAPPFNEIRFYFALNVPQLVLQHFSIDPITGGCDVVVAVDRESTPQFKFDVQAFDGTFNTTATVQIDIADVNDNPSVFQPPFQLSVPENASNDTLVGTLRFTDDDIPPNDAATLIIMNTLLPFKLEMIDGQSARLLVAGELDYETVPNYTVVIIAIDINGNIVNQSYFVHILNVDDSAPIILLDVSSRTISESTVQPMTSDVFSEATVFDPDLLPVRYLTVGVADENDELFSLPRCTPDGIADSCGDALTNPLTAECITNCGYYLNLDAASFPQLQISLDGPLGILEIISLSSISVEEMSSVLQAIEYLDLRDEPGDLNIRIIAQAGDNFQFGPFSAFDITIQPVNDQAPVLDLSASENTTYNILGRIDYYEESGAQTFSTDPSIFDADLHTEFEVVSIIGFLTGENVLSPSISYNVSFNRTEALDFLRDYPFEDSRNEPGMCWNATDTQLDISVVINDNTFDSNPAIIYVLIICINDAPILDLDILNPGIDSVFVFVEDFLYSPVFNASVISFTDSDSTLFHNATVSLTNRKDGPEYLSFYHSGVGLDYTIYGNNSEVISFYSQQGITAQTVLQFFSWVYYVNSEINLTCSARTIETAVFDGEDLSLTAVTRVVFQCQNDFPELYLDVANMQKNINVSFTEGSNTPVQLFSTIFLRDIDSAFLMYAQITVLDKVQTNEGITIDLVTTQKSVNKSGLAPLSEYLAFLTSSLFYLSIEDELVGDSRIVSVYVVDSEGDLSETVYAFIQLIHVCDHPPVPEQSTYFPQTREDVSNGVTLQRIVFTDADLGPTNAVTCEVSSSVDPWVEFSIQQPGDLICDVIATSNHSAPYRSRCLQANVLIELSIIDVNDNIPYLTENTTVYIPETQIDNAFGNFCFHIYTFTASDDDGTSPNNQFTFSLLNADPIDVYDVISNGNLCITQHLDRETDGIDYVTIQVQDLGSPSLNSNQTFTVVITDRNDNVPQLFSTIEPYYVEEDASLFDVVEVIDVIDLDIGINEEVIYTLEDILVPGREGFTLETFEYLPYPNQLIQRSSLLVNASLDFEAVQNYLLLLTLINPSSFDGISLEPLQVMINITIVDVNDNSPSFVISAYNFSIYENQDAFTDIGMVQATDLDSGLQTLEPLDREEQASYTIQIGAVDSGTPPLTGYATVELTILDENDNIPTFLNTPYNVSIPENNSIVVDSFLFQVDASDNDIFNNAVLNFSLVTAYPSFTFSYFEFTYTQNKSNLTQQRCISINQVIDRELTGDVIILTIRVRDGGMPSLASLTNITFYIEELNDERPVFDSGSMINFMIREDIAEYYQLTSYIADDPDKFPFLTYSIEPLGIPFAIFPYNGTLYVMSGIDYEENQQYTFLVIVEDKGSETGKQSDILIVKIDILDANDNCPNITNLPLSSPIQINENIDISTEVYTVDVIDLDLDDASGNNVISFSIAENGDALLYHFAIDTRTGVITTNNTIDREIKSYYSLTIIVQDNPTSLFDSPCIRSEPIEIRILDLNDNDPTCIFNETTIPLIEDLYEFGPKVLIIDLADSCFDIDLGLNALLRYNLLSGNTGSVFSLNNTSGELEQIAFLDREILDIYYLVIEVRDVGVVFSRLITFTLTILIMDLNDNTPIITPETASKGVSETTIVNTLLIEFSLLDRDILMNSQLLLEVDSPVFGVRPDDVSANPEVKVELFLNQGLDFEAIQRYDITLTVRDQGSVPRYNSVNITIIVLDVNDNPTNITSIPGIILHYCEDQEPAPIFIGTISDLDSLDYYGLSVMISNPINSGLEILDVDLTGIAALKYYDITTHSLFVIGTLSPDIYDTILSLVVYENLANEFTGTYRNLDIYIETDVITNIPDLPSFNYTINPNTLIGNPELADIFDNLQQNVMNIALFSTTLVLNCVNDAPELLGDSVLSPIDEDTQTRMYLVRELTTPITTDDKKNGCEFDIPPPPQLGLVFVDVPTEHTVYIGHRYEFYVTYPPFLDDILVTLILHSNETVEVQVEGLEVRELSFTLRMILTYNNQPVIIDCEFIVTESELEVNGLTFQITINNIIYPLVVLPGDETTIYRFPVPQIIPYIWSILTYTGSVTVLEPNATAHVAFYPFFTALYNQAAISETNAIQIPRFAAIRISPAENFFGDISIKFKVYDGNAFNMVDSNWSDGFDTTIPFSVSGCPVSFQSGRYSDDYRYINLTVNPVNDPPTVDCPDSYFTFYDGCSDVNIGGDIIVNDIDNPDLQWARIRISPDNGACDLALENQIDDLSFNTAPWFNFITDTSFGNTSCSTVRISLNSSHTQSIYKTLNNISYSPANIELWQCYLQLAAFKPGADEPESYTRALSLYVFDGLNASDSCQITVQVVLKNDNPPELDTAQDSLNYTEESPAILLLPNLSLTDKDLNFPLEKVEIILTPDCDCVLTSASSLPHNFTFANRVWTLSNAGYANEFEQIIREIWIFFGTTEQSESHYLVEIIAYDSADSPVTNCGTVFGSFIVSDNFQLFFIHVNDIAPVLDLNGTNPGIGFSTIFIEESSSVQLVSPELTITDADLPSRTQYDFRIYINIEPCSADEILYPSSTAPVNVHQWYNATICTLSVTGPASLLDFRDTLINIRYSNSADEPLSVNRSAIFRVYDDNLISIPAITDIIIQLVNDAPRVVLNGSLFTISLTYTEDMGNLTLAPNALVQDDDNTMLYGINLTMLVGMDSAFSIFVFTPTEYLSHPQLGQTINGISISTGSGGILQYSGVASLLEYQSVVRGTIYFREGEIPTENNEERRVEYFAFDGTDLSDASIVRVIPSGVNDRPIIDLDPSVAGTSFFINFQEGGDVINLNKGLTISDVDDVNLCNASVVITNPIDIEESLIDNGIGDDFMNIFISPFTIVLTAITPLPIATFENILRRIQYINMELQPTGGYRNILFTVTDCNGGVSESATAFVNVIVNNESPMLDLDIGVSGFGFVTDYIEGGPCVGIASQFDPNSTDIGISSGIPLSFIGEGEAGPISSTLGFSLEDPDSINLDHIRIEVTEGSKVDIDSDKVRPRCENASDTDACSGEVCEELIITTGYSDGILVYEYRFSDNHSVAHFTELVACLCYESTLNEPDGTVRTLTTTVSDGDLQSSPAITTIYIMHFNDNPPVFDANFTFSVPEIDGPVQAGIDYPPLLQDVFVRATDEDRSVITYSIQNNSCSQDYEIENIFIMSLSGEIIVTALDRELTPTCILTVRASDGENSNTATVTITVLDVNDNTPYFGDIQQANVTNTSISDPFYRVPAFDDDIGVNGLLTYVLAGPDSDR</sequence>
<feature type="domain" description="Cadherin" evidence="10">
    <location>
        <begin position="2483"/>
        <end position="2593"/>
    </location>
</feature>
<dbReference type="PANTHER" id="PTHR24025:SF23">
    <property type="entry name" value="NEURAL-CADHERIN"/>
    <property type="match status" value="1"/>
</dbReference>
<keyword evidence="5" id="KW-0130">Cell adhesion</keyword>
<dbReference type="SUPFAM" id="SSF49899">
    <property type="entry name" value="Concanavalin A-like lectins/glucanases"/>
    <property type="match status" value="1"/>
</dbReference>
<feature type="domain" description="Cadherin" evidence="10">
    <location>
        <begin position="1707"/>
        <end position="1810"/>
    </location>
</feature>
<dbReference type="SUPFAM" id="SSF49313">
    <property type="entry name" value="Cadherin-like"/>
    <property type="match status" value="16"/>
</dbReference>
<comment type="subcellular location">
    <subcellularLocation>
        <location evidence="1">Membrane</location>
    </subcellularLocation>
</comment>
<feature type="domain" description="Cadherin" evidence="10">
    <location>
        <begin position="2795"/>
        <end position="2913"/>
    </location>
</feature>
<evidence type="ECO:0000256" key="6">
    <source>
        <dbReference type="ARBA" id="ARBA00022989"/>
    </source>
</evidence>
<name>A0AAV7KL58_9METZ</name>
<dbReference type="InterPro" id="IPR015919">
    <property type="entry name" value="Cadherin-like_sf"/>
</dbReference>
<feature type="domain" description="Cadherin" evidence="10">
    <location>
        <begin position="4773"/>
        <end position="4854"/>
    </location>
</feature>